<dbReference type="GO" id="GO:0005524">
    <property type="term" value="F:ATP binding"/>
    <property type="evidence" value="ECO:0007669"/>
    <property type="project" value="UniProtKB-KW"/>
</dbReference>
<dbReference type="Gene3D" id="3.30.54.20">
    <property type="match status" value="1"/>
</dbReference>
<dbReference type="InterPro" id="IPR012947">
    <property type="entry name" value="tRNA_SAD"/>
</dbReference>
<dbReference type="Pfam" id="PF03129">
    <property type="entry name" value="HGTP_anticodon"/>
    <property type="match status" value="1"/>
</dbReference>
<dbReference type="PANTHER" id="PTHR11451">
    <property type="entry name" value="THREONINE-TRNA LIGASE"/>
    <property type="match status" value="1"/>
</dbReference>
<evidence type="ECO:0000313" key="19">
    <source>
        <dbReference type="EMBL" id="CAB4983740.1"/>
    </source>
</evidence>
<dbReference type="InterPro" id="IPR012675">
    <property type="entry name" value="Beta-grasp_dom_sf"/>
</dbReference>
<evidence type="ECO:0000256" key="5">
    <source>
        <dbReference type="ARBA" id="ARBA00022555"/>
    </source>
</evidence>
<dbReference type="InterPro" id="IPR004154">
    <property type="entry name" value="Anticodon-bd"/>
</dbReference>
<dbReference type="SUPFAM" id="SSF55186">
    <property type="entry name" value="ThrRS/AlaRS common domain"/>
    <property type="match status" value="1"/>
</dbReference>
<feature type="domain" description="Aminoacyl-transfer RNA synthetases class-II family profile" evidence="16">
    <location>
        <begin position="298"/>
        <end position="560"/>
    </location>
</feature>
<keyword evidence="7" id="KW-0479">Metal-binding</keyword>
<gene>
    <name evidence="18" type="ORF">UFOPK3605_00268</name>
    <name evidence="19" type="ORF">UFOPK3897_01268</name>
    <name evidence="20" type="ORF">UFOPK4121_00363</name>
</gene>
<protein>
    <recommendedName>
        <fullName evidence="3">threonine--tRNA ligase</fullName>
        <ecNumber evidence="3">6.1.1.3</ecNumber>
    </recommendedName>
    <alternativeName>
        <fullName evidence="14">Threonyl-tRNA synthetase</fullName>
    </alternativeName>
</protein>
<evidence type="ECO:0000256" key="1">
    <source>
        <dbReference type="ARBA" id="ARBA00004496"/>
    </source>
</evidence>
<keyword evidence="12" id="KW-0648">Protein biosynthesis</keyword>
<dbReference type="CDD" id="cd00860">
    <property type="entry name" value="ThrRS_anticodon"/>
    <property type="match status" value="1"/>
</dbReference>
<evidence type="ECO:0000256" key="15">
    <source>
        <dbReference type="ARBA" id="ARBA00049515"/>
    </source>
</evidence>
<dbReference type="PRINTS" id="PR01047">
    <property type="entry name" value="TRNASYNTHTHR"/>
</dbReference>
<dbReference type="SUPFAM" id="SSF55681">
    <property type="entry name" value="Class II aaRS and biotin synthetases"/>
    <property type="match status" value="1"/>
</dbReference>
<dbReference type="SUPFAM" id="SSF52954">
    <property type="entry name" value="Class II aaRS ABD-related"/>
    <property type="match status" value="1"/>
</dbReference>
<dbReference type="FunFam" id="3.30.980.10:FF:000005">
    <property type="entry name" value="Threonyl-tRNA synthetase, mitochondrial"/>
    <property type="match status" value="1"/>
</dbReference>
<dbReference type="InterPro" id="IPR006195">
    <property type="entry name" value="aa-tRNA-synth_II"/>
</dbReference>
<dbReference type="InterPro" id="IPR002320">
    <property type="entry name" value="Thr-tRNA-ligase_IIa"/>
</dbReference>
<reference evidence="19" key="1">
    <citation type="submission" date="2020-05" db="EMBL/GenBank/DDBJ databases">
        <authorList>
            <person name="Chiriac C."/>
            <person name="Salcher M."/>
            <person name="Ghai R."/>
            <person name="Kavagutti S V."/>
        </authorList>
    </citation>
    <scope>NUCLEOTIDE SEQUENCE</scope>
</reference>
<evidence type="ECO:0000259" key="17">
    <source>
        <dbReference type="PROSITE" id="PS51880"/>
    </source>
</evidence>
<evidence type="ECO:0000256" key="13">
    <source>
        <dbReference type="ARBA" id="ARBA00023146"/>
    </source>
</evidence>
<dbReference type="EMBL" id="CAFBPQ010000006">
    <property type="protein sequence ID" value="CAB5016276.1"/>
    <property type="molecule type" value="Genomic_DNA"/>
</dbReference>
<keyword evidence="11" id="KW-0694">RNA-binding</keyword>
<dbReference type="CDD" id="cd00771">
    <property type="entry name" value="ThrRS_core"/>
    <property type="match status" value="1"/>
</dbReference>
<dbReference type="SMART" id="SM00863">
    <property type="entry name" value="tRNA_SAD"/>
    <property type="match status" value="1"/>
</dbReference>
<dbReference type="FunFam" id="3.30.930.10:FF:000019">
    <property type="entry name" value="Threonine--tRNA ligase"/>
    <property type="match status" value="1"/>
</dbReference>
<dbReference type="EMBL" id="CAFBMM010000004">
    <property type="protein sequence ID" value="CAB4897135.1"/>
    <property type="molecule type" value="Genomic_DNA"/>
</dbReference>
<dbReference type="GO" id="GO:0000049">
    <property type="term" value="F:tRNA binding"/>
    <property type="evidence" value="ECO:0007669"/>
    <property type="project" value="UniProtKB-KW"/>
</dbReference>
<dbReference type="PANTHER" id="PTHR11451:SF44">
    <property type="entry name" value="THREONINE--TRNA LIGASE, CHLOROPLASTIC_MITOCHONDRIAL 2"/>
    <property type="match status" value="1"/>
</dbReference>
<dbReference type="PROSITE" id="PS51880">
    <property type="entry name" value="TGS"/>
    <property type="match status" value="1"/>
</dbReference>
<dbReference type="Gene3D" id="3.30.930.10">
    <property type="entry name" value="Bira Bifunctional Protein, Domain 2"/>
    <property type="match status" value="1"/>
</dbReference>
<dbReference type="GO" id="GO:0004829">
    <property type="term" value="F:threonine-tRNA ligase activity"/>
    <property type="evidence" value="ECO:0007669"/>
    <property type="project" value="UniProtKB-EC"/>
</dbReference>
<dbReference type="FunFam" id="3.40.50.800:FF:000001">
    <property type="entry name" value="Threonine--tRNA ligase"/>
    <property type="match status" value="1"/>
</dbReference>
<sequence>MNLAHADTVGSDMANEVIVTLPDGSQRSVTAGSTPQDVAKSIGSRLAKDALAARIDDEFADLSTPITRDAKIEIVVPASPAGREVLRHSTAHVLAQAVTDLYPGARYAIGPAIDDGFYYDFELADGAHFTDADLEQIEVRMREIVKDDQSFERDEVDRDSGLTIFSNQPFKQDIIERVEGSEVSSGSVISLYRNKRSDGSEFIDLCRGPHVPSTKRLGSFALLKVAGAYWRGDETGPMLQRIYGTAWESNAALKEHLERLKEAELRDHRRLGAELDLFSFPPEIGGGLPVFHPKGAMVRKLMEDYSRAEHEAAGYEFVWTPHIGKASLFEISGHLEWYSEGMYPPMEMEGATYYPKPMNCPGHMLIYRSRSRSYRDLPLRFFEFGTVYRFERSGVIHGLTRVRGITQDDSHIFCSPEDLPGELASLLAFVLKLLRTFGLDDFEAELSTRPEKFVGEVSDWDRATDALRHALEQAEIPYVIAEGEGAFYAPKIDVHVRDAIGRRWQLSTLQVDLALPTRFDLEYVTSANQRERPCVIHRALFGSIERFFGILLEHYAGAFPTWLAPVQVVVLPVADRHNEFASVIKNRLHSLGLRSEIHDAHADTLGARVRRAKTEKVPYVLVVGDEDVAAQTVGVNKRGSDDPQRGVPVDTFIAQLQQSIEERL</sequence>
<dbReference type="EMBL" id="CAFBOF010000034">
    <property type="protein sequence ID" value="CAB4983740.1"/>
    <property type="molecule type" value="Genomic_DNA"/>
</dbReference>
<keyword evidence="10" id="KW-0067">ATP-binding</keyword>
<dbReference type="FunFam" id="3.10.20.30:FF:000005">
    <property type="entry name" value="Threonine--tRNA ligase"/>
    <property type="match status" value="1"/>
</dbReference>
<evidence type="ECO:0000256" key="8">
    <source>
        <dbReference type="ARBA" id="ARBA00022741"/>
    </source>
</evidence>
<dbReference type="InterPro" id="IPR045864">
    <property type="entry name" value="aa-tRNA-synth_II/BPL/LPL"/>
</dbReference>
<evidence type="ECO:0000256" key="14">
    <source>
        <dbReference type="ARBA" id="ARBA00031900"/>
    </source>
</evidence>
<accession>A0A6J7MRJ6</accession>
<dbReference type="GO" id="GO:0006435">
    <property type="term" value="P:threonyl-tRNA aminoacylation"/>
    <property type="evidence" value="ECO:0007669"/>
    <property type="project" value="InterPro"/>
</dbReference>
<dbReference type="GO" id="GO:0046872">
    <property type="term" value="F:metal ion binding"/>
    <property type="evidence" value="ECO:0007669"/>
    <property type="project" value="UniProtKB-KW"/>
</dbReference>
<evidence type="ECO:0000259" key="16">
    <source>
        <dbReference type="PROSITE" id="PS50862"/>
    </source>
</evidence>
<dbReference type="Gene3D" id="3.30.980.10">
    <property type="entry name" value="Threonyl-trna Synthetase, Chain A, domain 2"/>
    <property type="match status" value="1"/>
</dbReference>
<name>A0A6J7MRJ6_9ZZZZ</name>
<evidence type="ECO:0000256" key="6">
    <source>
        <dbReference type="ARBA" id="ARBA00022598"/>
    </source>
</evidence>
<dbReference type="InterPro" id="IPR036621">
    <property type="entry name" value="Anticodon-bd_dom_sf"/>
</dbReference>
<comment type="catalytic activity">
    <reaction evidence="15">
        <text>tRNA(Thr) + L-threonine + ATP = L-threonyl-tRNA(Thr) + AMP + diphosphate + H(+)</text>
        <dbReference type="Rhea" id="RHEA:24624"/>
        <dbReference type="Rhea" id="RHEA-COMP:9670"/>
        <dbReference type="Rhea" id="RHEA-COMP:9704"/>
        <dbReference type="ChEBI" id="CHEBI:15378"/>
        <dbReference type="ChEBI" id="CHEBI:30616"/>
        <dbReference type="ChEBI" id="CHEBI:33019"/>
        <dbReference type="ChEBI" id="CHEBI:57926"/>
        <dbReference type="ChEBI" id="CHEBI:78442"/>
        <dbReference type="ChEBI" id="CHEBI:78534"/>
        <dbReference type="ChEBI" id="CHEBI:456215"/>
        <dbReference type="EC" id="6.1.1.3"/>
    </reaction>
</comment>
<dbReference type="InterPro" id="IPR047246">
    <property type="entry name" value="ThrRS_anticodon"/>
</dbReference>
<evidence type="ECO:0000256" key="3">
    <source>
        <dbReference type="ARBA" id="ARBA00013163"/>
    </source>
</evidence>
<dbReference type="Gene3D" id="3.40.50.800">
    <property type="entry name" value="Anticodon-binding domain"/>
    <property type="match status" value="1"/>
</dbReference>
<dbReference type="NCBIfam" id="TIGR00418">
    <property type="entry name" value="thrS"/>
    <property type="match status" value="1"/>
</dbReference>
<evidence type="ECO:0000256" key="7">
    <source>
        <dbReference type="ARBA" id="ARBA00022723"/>
    </source>
</evidence>
<evidence type="ECO:0000256" key="2">
    <source>
        <dbReference type="ARBA" id="ARBA00008226"/>
    </source>
</evidence>
<dbReference type="InterPro" id="IPR004095">
    <property type="entry name" value="TGS"/>
</dbReference>
<dbReference type="InterPro" id="IPR018163">
    <property type="entry name" value="Thr/Ala-tRNA-synth_IIc_edit"/>
</dbReference>
<keyword evidence="9" id="KW-0862">Zinc</keyword>
<feature type="domain" description="TGS" evidence="17">
    <location>
        <begin position="13"/>
        <end position="76"/>
    </location>
</feature>
<comment type="subcellular location">
    <subcellularLocation>
        <location evidence="1">Cytoplasm</location>
    </subcellularLocation>
</comment>
<evidence type="ECO:0000256" key="4">
    <source>
        <dbReference type="ARBA" id="ARBA00022490"/>
    </source>
</evidence>
<dbReference type="Gene3D" id="3.10.20.30">
    <property type="match status" value="1"/>
</dbReference>
<keyword evidence="6" id="KW-0436">Ligase</keyword>
<dbReference type="PROSITE" id="PS50862">
    <property type="entry name" value="AA_TRNA_LIGASE_II"/>
    <property type="match status" value="1"/>
</dbReference>
<dbReference type="SUPFAM" id="SSF81271">
    <property type="entry name" value="TGS-like"/>
    <property type="match status" value="1"/>
</dbReference>
<keyword evidence="8" id="KW-0547">Nucleotide-binding</keyword>
<dbReference type="InterPro" id="IPR012676">
    <property type="entry name" value="TGS-like"/>
</dbReference>
<dbReference type="Pfam" id="PF07973">
    <property type="entry name" value="tRNA_SAD"/>
    <property type="match status" value="1"/>
</dbReference>
<keyword evidence="13" id="KW-0030">Aminoacyl-tRNA synthetase</keyword>
<evidence type="ECO:0000256" key="11">
    <source>
        <dbReference type="ARBA" id="ARBA00022884"/>
    </source>
</evidence>
<keyword evidence="5" id="KW-0820">tRNA-binding</keyword>
<evidence type="ECO:0000256" key="10">
    <source>
        <dbReference type="ARBA" id="ARBA00022840"/>
    </source>
</evidence>
<evidence type="ECO:0000313" key="18">
    <source>
        <dbReference type="EMBL" id="CAB4897135.1"/>
    </source>
</evidence>
<evidence type="ECO:0000313" key="20">
    <source>
        <dbReference type="EMBL" id="CAB5016276.1"/>
    </source>
</evidence>
<proteinExistence type="inferred from homology"/>
<keyword evidence="4" id="KW-0963">Cytoplasm</keyword>
<evidence type="ECO:0000256" key="9">
    <source>
        <dbReference type="ARBA" id="ARBA00022833"/>
    </source>
</evidence>
<dbReference type="AlphaFoldDB" id="A0A6J7MRJ6"/>
<organism evidence="19">
    <name type="scientific">freshwater metagenome</name>
    <dbReference type="NCBI Taxonomy" id="449393"/>
    <lineage>
        <taxon>unclassified sequences</taxon>
        <taxon>metagenomes</taxon>
        <taxon>ecological metagenomes</taxon>
    </lineage>
</organism>
<dbReference type="GO" id="GO:0005737">
    <property type="term" value="C:cytoplasm"/>
    <property type="evidence" value="ECO:0007669"/>
    <property type="project" value="UniProtKB-SubCell"/>
</dbReference>
<dbReference type="CDD" id="cd01667">
    <property type="entry name" value="TGS_ThrRS"/>
    <property type="match status" value="1"/>
</dbReference>
<evidence type="ECO:0000256" key="12">
    <source>
        <dbReference type="ARBA" id="ARBA00022917"/>
    </source>
</evidence>
<dbReference type="Pfam" id="PF00587">
    <property type="entry name" value="tRNA-synt_2b"/>
    <property type="match status" value="1"/>
</dbReference>
<comment type="similarity">
    <text evidence="2">Belongs to the class-II aminoacyl-tRNA synthetase family.</text>
</comment>
<dbReference type="HAMAP" id="MF_00184">
    <property type="entry name" value="Thr_tRNA_synth"/>
    <property type="match status" value="1"/>
</dbReference>
<dbReference type="Pfam" id="PF02824">
    <property type="entry name" value="TGS"/>
    <property type="match status" value="1"/>
</dbReference>
<dbReference type="InterPro" id="IPR033728">
    <property type="entry name" value="ThrRS_core"/>
</dbReference>
<dbReference type="EC" id="6.1.1.3" evidence="3"/>
<dbReference type="InterPro" id="IPR002314">
    <property type="entry name" value="aa-tRNA-synt_IIb"/>
</dbReference>